<sequence length="516" mass="56999">MAGGIVVSGDRKEYPGKMTGYVFLACIFAATGGAIFGYDIGISGGVTSMDSFLEKFFPSVYHNMKEDESANQYCKFDSQVLQLFTSSLYIAALLSSLCASSLTRKCGRRVSMLIGGAVFVVGAAMNGLAINIYMLIVGRILLGIGVGMANQSVPLYVSEMAPAKYRGFLNQFFQLLITIGILCANIINYFTSKIAGGWGWRVGLALAAVPGCIITIGALVLPDTPNSLIERHPDDQQKVIEMLRRIRGTHDVEQECNDLVAASKASKEVLHPWSKLLSRKYRPQFVMSILIPFFQQITGINVVMFYAPVLFKTIGFGSDAALMSAVITGTVNAASTFVAIFSVDKVGRRTLFIEGGIQMLICQIAVGALLGKKFGWDGVANISKRYADWVVGFICAFVAGFAWSWGPLGWLVPSEIFPLEIRSACQSINVSVNMLFTFLIAQAFLTMLCHMKFTLFFFFAGWVFIMTIFIIFFLPETKGIPIEEMILVWREHWFWKRFIRDEDIPKGLMKGKSENA</sequence>
<gene>
    <name evidence="1" type="ORF">MRB53_002736</name>
</gene>
<organism evidence="1 2">
    <name type="scientific">Persea americana</name>
    <name type="common">Avocado</name>
    <dbReference type="NCBI Taxonomy" id="3435"/>
    <lineage>
        <taxon>Eukaryota</taxon>
        <taxon>Viridiplantae</taxon>
        <taxon>Streptophyta</taxon>
        <taxon>Embryophyta</taxon>
        <taxon>Tracheophyta</taxon>
        <taxon>Spermatophyta</taxon>
        <taxon>Magnoliopsida</taxon>
        <taxon>Magnoliidae</taxon>
        <taxon>Laurales</taxon>
        <taxon>Lauraceae</taxon>
        <taxon>Persea</taxon>
    </lineage>
</organism>
<accession>A0ACC2MW25</accession>
<keyword evidence="2" id="KW-1185">Reference proteome</keyword>
<reference evidence="1 2" key="1">
    <citation type="journal article" date="2022" name="Hortic Res">
        <title>A haplotype resolved chromosomal level avocado genome allows analysis of novel avocado genes.</title>
        <authorList>
            <person name="Nath O."/>
            <person name="Fletcher S.J."/>
            <person name="Hayward A."/>
            <person name="Shaw L.M."/>
            <person name="Masouleh A.K."/>
            <person name="Furtado A."/>
            <person name="Henry R.J."/>
            <person name="Mitter N."/>
        </authorList>
    </citation>
    <scope>NUCLEOTIDE SEQUENCE [LARGE SCALE GENOMIC DNA]</scope>
    <source>
        <strain evidence="2">cv. Hass</strain>
    </source>
</reference>
<protein>
    <submittedName>
        <fullName evidence="1">Uncharacterized protein</fullName>
    </submittedName>
</protein>
<comment type="caution">
    <text evidence="1">The sequence shown here is derived from an EMBL/GenBank/DDBJ whole genome shotgun (WGS) entry which is preliminary data.</text>
</comment>
<evidence type="ECO:0000313" key="2">
    <source>
        <dbReference type="Proteomes" id="UP001234297"/>
    </source>
</evidence>
<proteinExistence type="predicted"/>
<name>A0ACC2MW25_PERAE</name>
<evidence type="ECO:0000313" key="1">
    <source>
        <dbReference type="EMBL" id="KAJ8649713.1"/>
    </source>
</evidence>
<dbReference type="Proteomes" id="UP001234297">
    <property type="component" value="Chromosome 1"/>
</dbReference>
<dbReference type="EMBL" id="CM056809">
    <property type="protein sequence ID" value="KAJ8649713.1"/>
    <property type="molecule type" value="Genomic_DNA"/>
</dbReference>